<dbReference type="EMBL" id="JAEVLS010000002">
    <property type="protein sequence ID" value="MBM0105127.1"/>
    <property type="molecule type" value="Genomic_DNA"/>
</dbReference>
<keyword evidence="5 8" id="KW-0233">DNA recombination</keyword>
<dbReference type="InterPro" id="IPR012340">
    <property type="entry name" value="NA-bd_OB-fold"/>
</dbReference>
<evidence type="ECO:0000256" key="8">
    <source>
        <dbReference type="HAMAP-Rule" id="MF_00201"/>
    </source>
</evidence>
<accession>A0ABS1WVX4</accession>
<comment type="function">
    <text evidence="1 8">Involved in DNA repair and RecF pathway recombination.</text>
</comment>
<evidence type="ECO:0000256" key="5">
    <source>
        <dbReference type="ARBA" id="ARBA00023172"/>
    </source>
</evidence>
<evidence type="ECO:0000256" key="2">
    <source>
        <dbReference type="ARBA" id="ARBA00007452"/>
    </source>
</evidence>
<dbReference type="InterPro" id="IPR022572">
    <property type="entry name" value="DNA_rep/recomb_RecO_N"/>
</dbReference>
<evidence type="ECO:0000313" key="10">
    <source>
        <dbReference type="EMBL" id="MBM0105127.1"/>
    </source>
</evidence>
<dbReference type="SUPFAM" id="SSF57863">
    <property type="entry name" value="ArfGap/RecO-like zinc finger"/>
    <property type="match status" value="1"/>
</dbReference>
<dbReference type="InterPro" id="IPR003717">
    <property type="entry name" value="RecO"/>
</dbReference>
<protein>
    <recommendedName>
        <fullName evidence="3 8">DNA repair protein RecO</fullName>
    </recommendedName>
    <alternativeName>
        <fullName evidence="7 8">Recombination protein O</fullName>
    </alternativeName>
</protein>
<gene>
    <name evidence="8 10" type="primary">recO</name>
    <name evidence="10" type="ORF">JM946_10215</name>
</gene>
<keyword evidence="4 8" id="KW-0227">DNA damage</keyword>
<dbReference type="Pfam" id="PF02565">
    <property type="entry name" value="RecO_C"/>
    <property type="match status" value="1"/>
</dbReference>
<dbReference type="InterPro" id="IPR037278">
    <property type="entry name" value="ARFGAP/RecO"/>
</dbReference>
<dbReference type="HAMAP" id="MF_00201">
    <property type="entry name" value="RecO"/>
    <property type="match status" value="1"/>
</dbReference>
<dbReference type="Proteomes" id="UP000661077">
    <property type="component" value="Unassembled WGS sequence"/>
</dbReference>
<comment type="caution">
    <text evidence="10">The sequence shown here is derived from an EMBL/GenBank/DDBJ whole genome shotgun (WGS) entry which is preliminary data.</text>
</comment>
<evidence type="ECO:0000313" key="11">
    <source>
        <dbReference type="Proteomes" id="UP000661077"/>
    </source>
</evidence>
<feature type="domain" description="DNA replication/recombination mediator RecO N-terminal" evidence="9">
    <location>
        <begin position="10"/>
        <end position="81"/>
    </location>
</feature>
<dbReference type="NCBIfam" id="TIGR00613">
    <property type="entry name" value="reco"/>
    <property type="match status" value="1"/>
</dbReference>
<dbReference type="Gene3D" id="1.20.1440.120">
    <property type="entry name" value="Recombination protein O, C-terminal domain"/>
    <property type="match status" value="1"/>
</dbReference>
<keyword evidence="11" id="KW-1185">Reference proteome</keyword>
<dbReference type="Pfam" id="PF11967">
    <property type="entry name" value="RecO_N"/>
    <property type="match status" value="1"/>
</dbReference>
<evidence type="ECO:0000256" key="6">
    <source>
        <dbReference type="ARBA" id="ARBA00023204"/>
    </source>
</evidence>
<sequence>MSDARRIQLQPAYVLHHRPYRDTSRILELFTRDHGRVSVFARGARGGSKSNSSLLSILQPFNRLLVSWTGRGEAGQLTGAEFDGAMTPLPPDRLVHGFYLNELLLKLFARHDSHPDVFALYSRTLEDLKHVDAIRPLRLFEKRLLEAIGYGLALERDVQSGAEIEPGASYHYRMEQGPVRVEGVAEGAPAYSGVYSGATLLSLGREELSDAEVCAEARRLLRDALDRCLDGRELRSRQVMLALRKGK</sequence>
<evidence type="ECO:0000256" key="3">
    <source>
        <dbReference type="ARBA" id="ARBA00021310"/>
    </source>
</evidence>
<reference evidence="10 11" key="1">
    <citation type="journal article" date="2021" name="Int. J. Syst. Evol. Microbiol.">
        <title>Steroidobacter gossypii sp. nov., isolated from soil of cotton cropping field.</title>
        <authorList>
            <person name="Huang R."/>
            <person name="Yang S."/>
            <person name="Zhen C."/>
            <person name="Liu W."/>
        </authorList>
    </citation>
    <scope>NUCLEOTIDE SEQUENCE [LARGE SCALE GENOMIC DNA]</scope>
    <source>
        <strain evidence="10 11">S1-65</strain>
    </source>
</reference>
<dbReference type="PANTHER" id="PTHR33991">
    <property type="entry name" value="DNA REPAIR PROTEIN RECO"/>
    <property type="match status" value="1"/>
</dbReference>
<dbReference type="InterPro" id="IPR042242">
    <property type="entry name" value="RecO_C"/>
</dbReference>
<proteinExistence type="inferred from homology"/>
<dbReference type="Gene3D" id="2.40.50.140">
    <property type="entry name" value="Nucleic acid-binding proteins"/>
    <property type="match status" value="1"/>
</dbReference>
<dbReference type="SUPFAM" id="SSF50249">
    <property type="entry name" value="Nucleic acid-binding proteins"/>
    <property type="match status" value="1"/>
</dbReference>
<keyword evidence="6 8" id="KW-0234">DNA repair</keyword>
<name>A0ABS1WVX4_9GAMM</name>
<comment type="similarity">
    <text evidence="2 8">Belongs to the RecO family.</text>
</comment>
<evidence type="ECO:0000256" key="7">
    <source>
        <dbReference type="ARBA" id="ARBA00033409"/>
    </source>
</evidence>
<evidence type="ECO:0000259" key="9">
    <source>
        <dbReference type="Pfam" id="PF11967"/>
    </source>
</evidence>
<dbReference type="PANTHER" id="PTHR33991:SF1">
    <property type="entry name" value="DNA REPAIR PROTEIN RECO"/>
    <property type="match status" value="1"/>
</dbReference>
<evidence type="ECO:0000256" key="4">
    <source>
        <dbReference type="ARBA" id="ARBA00022763"/>
    </source>
</evidence>
<organism evidence="10 11">
    <name type="scientific">Steroidobacter gossypii</name>
    <dbReference type="NCBI Taxonomy" id="2805490"/>
    <lineage>
        <taxon>Bacteria</taxon>
        <taxon>Pseudomonadati</taxon>
        <taxon>Pseudomonadota</taxon>
        <taxon>Gammaproteobacteria</taxon>
        <taxon>Steroidobacterales</taxon>
        <taxon>Steroidobacteraceae</taxon>
        <taxon>Steroidobacter</taxon>
    </lineage>
</organism>
<evidence type="ECO:0000256" key="1">
    <source>
        <dbReference type="ARBA" id="ARBA00003065"/>
    </source>
</evidence>
<dbReference type="RefSeq" id="WP_203167189.1">
    <property type="nucleotide sequence ID" value="NZ_JAEVLS010000002.1"/>
</dbReference>